<keyword evidence="1" id="KW-1133">Transmembrane helix</keyword>
<dbReference type="AlphaFoldDB" id="A0A3B0ZCZ8"/>
<dbReference type="InterPro" id="IPR038573">
    <property type="entry name" value="BrnT_sf"/>
</dbReference>
<sequence length="111" mass="12757">MEITLPKYSMGVFYLWAVPILQGWVLNLFGFNITKHGIDFLQASTVFKDTSAIVMEDIRHDYGESRYQIIGAANPLGIVFVVFAEREGNIIRIISARKASKWEKRLYQQNT</sequence>
<dbReference type="InterPro" id="IPR007460">
    <property type="entry name" value="BrnT_toxin"/>
</dbReference>
<protein>
    <recommendedName>
        <fullName evidence="3">BrnT family toxin</fullName>
    </recommendedName>
</protein>
<organism evidence="2">
    <name type="scientific">hydrothermal vent metagenome</name>
    <dbReference type="NCBI Taxonomy" id="652676"/>
    <lineage>
        <taxon>unclassified sequences</taxon>
        <taxon>metagenomes</taxon>
        <taxon>ecological metagenomes</taxon>
    </lineage>
</organism>
<dbReference type="Gene3D" id="3.10.450.530">
    <property type="entry name" value="Ribonuclease toxin, BrnT, of type II toxin-antitoxin system"/>
    <property type="match status" value="1"/>
</dbReference>
<evidence type="ECO:0008006" key="3">
    <source>
        <dbReference type="Google" id="ProtNLM"/>
    </source>
</evidence>
<evidence type="ECO:0000256" key="1">
    <source>
        <dbReference type="SAM" id="Phobius"/>
    </source>
</evidence>
<dbReference type="Pfam" id="PF04365">
    <property type="entry name" value="BrnT_toxin"/>
    <property type="match status" value="1"/>
</dbReference>
<accession>A0A3B0ZCZ8</accession>
<gene>
    <name evidence="2" type="ORF">MNBD_GAMMA18-1502</name>
</gene>
<name>A0A3B0ZCZ8_9ZZZZ</name>
<proteinExistence type="predicted"/>
<keyword evidence="1" id="KW-0472">Membrane</keyword>
<dbReference type="EMBL" id="UOFP01000160">
    <property type="protein sequence ID" value="VAW86850.1"/>
    <property type="molecule type" value="Genomic_DNA"/>
</dbReference>
<evidence type="ECO:0000313" key="2">
    <source>
        <dbReference type="EMBL" id="VAW86850.1"/>
    </source>
</evidence>
<feature type="transmembrane region" description="Helical" evidence="1">
    <location>
        <begin position="12"/>
        <end position="31"/>
    </location>
</feature>
<reference evidence="2" key="1">
    <citation type="submission" date="2018-06" db="EMBL/GenBank/DDBJ databases">
        <authorList>
            <person name="Zhirakovskaya E."/>
        </authorList>
    </citation>
    <scope>NUCLEOTIDE SEQUENCE</scope>
</reference>
<keyword evidence="1" id="KW-0812">Transmembrane</keyword>